<dbReference type="InterPro" id="IPR044068">
    <property type="entry name" value="CB"/>
</dbReference>
<proteinExistence type="predicted"/>
<gene>
    <name evidence="7" type="ORF">F888_03649</name>
</gene>
<evidence type="ECO:0000256" key="4">
    <source>
        <dbReference type="PROSITE-ProRule" id="PRU01248"/>
    </source>
</evidence>
<dbReference type="Gene3D" id="1.10.150.130">
    <property type="match status" value="1"/>
</dbReference>
<comment type="caution">
    <text evidence="7">The sequence shown here is derived from an EMBL/GenBank/DDBJ whole genome shotgun (WGS) entry which is preliminary data.</text>
</comment>
<dbReference type="InterPro" id="IPR025269">
    <property type="entry name" value="SAM-like_dom"/>
</dbReference>
<dbReference type="Pfam" id="PF00589">
    <property type="entry name" value="Phage_integrase"/>
    <property type="match status" value="1"/>
</dbReference>
<evidence type="ECO:0008006" key="9">
    <source>
        <dbReference type="Google" id="ProtNLM"/>
    </source>
</evidence>
<dbReference type="EMBL" id="APSA01000018">
    <property type="protein sequence ID" value="ENX35816.1"/>
    <property type="molecule type" value="Genomic_DNA"/>
</dbReference>
<evidence type="ECO:0000256" key="2">
    <source>
        <dbReference type="ARBA" id="ARBA00023125"/>
    </source>
</evidence>
<feature type="domain" description="Tyr recombinase" evidence="5">
    <location>
        <begin position="169"/>
        <end position="348"/>
    </location>
</feature>
<dbReference type="PANTHER" id="PTHR30349">
    <property type="entry name" value="PHAGE INTEGRASE-RELATED"/>
    <property type="match status" value="1"/>
</dbReference>
<dbReference type="Proteomes" id="UP000013200">
    <property type="component" value="Unassembled WGS sequence"/>
</dbReference>
<name>N9R0F1_9GAMM</name>
<reference evidence="7 8" key="1">
    <citation type="submission" date="2013-02" db="EMBL/GenBank/DDBJ databases">
        <title>The Genome Sequence of Acinetobacter sp. NIPH 3623.</title>
        <authorList>
            <consortium name="The Broad Institute Genome Sequencing Platform"/>
            <consortium name="The Broad Institute Genome Sequencing Center for Infectious Disease"/>
            <person name="Cerqueira G."/>
            <person name="Feldgarden M."/>
            <person name="Courvalin P."/>
            <person name="Perichon B."/>
            <person name="Grillot-Courvalin C."/>
            <person name="Clermont D."/>
            <person name="Rocha E."/>
            <person name="Yoon E.-J."/>
            <person name="Nemec A."/>
            <person name="Walker B."/>
            <person name="Young S.K."/>
            <person name="Zeng Q."/>
            <person name="Gargeya S."/>
            <person name="Fitzgerald M."/>
            <person name="Haas B."/>
            <person name="Abouelleil A."/>
            <person name="Alvarado L."/>
            <person name="Arachchi H.M."/>
            <person name="Berlin A.M."/>
            <person name="Chapman S.B."/>
            <person name="Dewar J."/>
            <person name="Goldberg J."/>
            <person name="Griggs A."/>
            <person name="Gujja S."/>
            <person name="Hansen M."/>
            <person name="Howarth C."/>
            <person name="Imamovic A."/>
            <person name="Larimer J."/>
            <person name="McCowan C."/>
            <person name="Murphy C."/>
            <person name="Neiman D."/>
            <person name="Pearson M."/>
            <person name="Priest M."/>
            <person name="Roberts A."/>
            <person name="Saif S."/>
            <person name="Shea T."/>
            <person name="Sisk P."/>
            <person name="Sykes S."/>
            <person name="Wortman J."/>
            <person name="Nusbaum C."/>
            <person name="Birren B."/>
        </authorList>
    </citation>
    <scope>NUCLEOTIDE SEQUENCE [LARGE SCALE GENOMIC DNA]</scope>
    <source>
        <strain evidence="7 8">NIPH 3623</strain>
    </source>
</reference>
<dbReference type="SUPFAM" id="SSF56349">
    <property type="entry name" value="DNA breaking-rejoining enzymes"/>
    <property type="match status" value="1"/>
</dbReference>
<evidence type="ECO:0000256" key="3">
    <source>
        <dbReference type="ARBA" id="ARBA00023172"/>
    </source>
</evidence>
<accession>N9R0F1</accession>
<dbReference type="AlphaFoldDB" id="N9R0F1"/>
<evidence type="ECO:0000259" key="6">
    <source>
        <dbReference type="PROSITE" id="PS51900"/>
    </source>
</evidence>
<dbReference type="Pfam" id="PF13102">
    <property type="entry name" value="Phage_int_SAM_5"/>
    <property type="match status" value="1"/>
</dbReference>
<evidence type="ECO:0000256" key="1">
    <source>
        <dbReference type="ARBA" id="ARBA00022908"/>
    </source>
</evidence>
<dbReference type="CDD" id="cd00796">
    <property type="entry name" value="INT_Rci_Hp1_C"/>
    <property type="match status" value="1"/>
</dbReference>
<dbReference type="Gene3D" id="1.10.443.10">
    <property type="entry name" value="Intergrase catalytic core"/>
    <property type="match status" value="1"/>
</dbReference>
<dbReference type="InterPro" id="IPR010998">
    <property type="entry name" value="Integrase_recombinase_N"/>
</dbReference>
<feature type="domain" description="Core-binding (CB)" evidence="6">
    <location>
        <begin position="64"/>
        <end position="148"/>
    </location>
</feature>
<organism evidence="7 8">
    <name type="scientific">Acinetobacter courvalinii</name>
    <dbReference type="NCBI Taxonomy" id="280147"/>
    <lineage>
        <taxon>Bacteria</taxon>
        <taxon>Pseudomonadati</taxon>
        <taxon>Pseudomonadota</taxon>
        <taxon>Gammaproteobacteria</taxon>
        <taxon>Moraxellales</taxon>
        <taxon>Moraxellaceae</taxon>
        <taxon>Acinetobacter</taxon>
    </lineage>
</organism>
<dbReference type="GO" id="GO:0003677">
    <property type="term" value="F:DNA binding"/>
    <property type="evidence" value="ECO:0007669"/>
    <property type="project" value="UniProtKB-UniRule"/>
</dbReference>
<evidence type="ECO:0000313" key="7">
    <source>
        <dbReference type="EMBL" id="ENX35816.1"/>
    </source>
</evidence>
<protein>
    <recommendedName>
        <fullName evidence="9">Tyr recombinase domain-containing protein</fullName>
    </recommendedName>
</protein>
<evidence type="ECO:0000259" key="5">
    <source>
        <dbReference type="PROSITE" id="PS51898"/>
    </source>
</evidence>
<keyword evidence="2 4" id="KW-0238">DNA-binding</keyword>
<dbReference type="HOGENOM" id="CLU_027562_32_1_6"/>
<dbReference type="InterPro" id="IPR002104">
    <property type="entry name" value="Integrase_catalytic"/>
</dbReference>
<dbReference type="STRING" id="1217698.F888_03649"/>
<keyword evidence="1" id="KW-0229">DNA integration</keyword>
<evidence type="ECO:0000313" key="8">
    <source>
        <dbReference type="Proteomes" id="UP000013200"/>
    </source>
</evidence>
<dbReference type="InterPro" id="IPR050090">
    <property type="entry name" value="Tyrosine_recombinase_XerCD"/>
</dbReference>
<sequence length="356" mass="41074">MHKMSLSVYQQANGSWRADLRVLDVRCSKVKKSKLDVMKWAAQRERDILLNHSTEEALKKKIVLTVHEALSRYSAEVSQFKKTAKKEQQRIKYFQDHLPKVDWPLVNYESDYLANYRDQCLNRSINPLKASSVRRDFSTLSAFFSWCVEKKWIKHNPVADVKLPPKPKNRERRVELDEVEKMLAALKYVPGTVPETKMQEVALIWLIAMATGMRSGEIVNRLPREVQLAKSQVLLPDTKNGTSRIVPLDNFAVHLWSLALQIDRKACPKVFTVSDSSRDTLFRKARKLAGLENADLTFHDSRHEAASLMAKRIKNALTLCKIFGWKDPKFALVYYNPTNNEIVDELNQSCEFQKIA</sequence>
<dbReference type="PROSITE" id="PS51898">
    <property type="entry name" value="TYR_RECOMBINASE"/>
    <property type="match status" value="1"/>
</dbReference>
<dbReference type="GO" id="GO:0006310">
    <property type="term" value="P:DNA recombination"/>
    <property type="evidence" value="ECO:0007669"/>
    <property type="project" value="UniProtKB-KW"/>
</dbReference>
<dbReference type="PROSITE" id="PS51900">
    <property type="entry name" value="CB"/>
    <property type="match status" value="1"/>
</dbReference>
<keyword evidence="3" id="KW-0233">DNA recombination</keyword>
<keyword evidence="8" id="KW-1185">Reference proteome</keyword>
<dbReference type="InterPro" id="IPR013762">
    <property type="entry name" value="Integrase-like_cat_sf"/>
</dbReference>
<dbReference type="PANTHER" id="PTHR30349:SF94">
    <property type="entry name" value="INTEGRASE_RECOMBINASE HI_1414-RELATED"/>
    <property type="match status" value="1"/>
</dbReference>
<dbReference type="InterPro" id="IPR011010">
    <property type="entry name" value="DNA_brk_join_enz"/>
</dbReference>
<dbReference type="GO" id="GO:0015074">
    <property type="term" value="P:DNA integration"/>
    <property type="evidence" value="ECO:0007669"/>
    <property type="project" value="UniProtKB-KW"/>
</dbReference>